<feature type="non-terminal residue" evidence="2">
    <location>
        <position position="121"/>
    </location>
</feature>
<dbReference type="RefSeq" id="WP_176237544.1">
    <property type="nucleotide sequence ID" value="NZ_BLRU01000662.1"/>
</dbReference>
<accession>A0A6V8NNA9</accession>
<keyword evidence="1" id="KW-0472">Membrane</keyword>
<dbReference type="Proteomes" id="UP000574717">
    <property type="component" value="Unassembled WGS sequence"/>
</dbReference>
<gene>
    <name evidence="2" type="ORF">HKBW3S03_02257</name>
</gene>
<dbReference type="PROSITE" id="PS51318">
    <property type="entry name" value="TAT"/>
    <property type="match status" value="1"/>
</dbReference>
<evidence type="ECO:0000313" key="2">
    <source>
        <dbReference type="EMBL" id="GFP20751.1"/>
    </source>
</evidence>
<keyword evidence="1" id="KW-0812">Transmembrane</keyword>
<name>A0A6V8NNA9_9ACTN</name>
<proteinExistence type="predicted"/>
<evidence type="ECO:0000256" key="1">
    <source>
        <dbReference type="SAM" id="Phobius"/>
    </source>
</evidence>
<dbReference type="AlphaFoldDB" id="A0A6V8NNA9"/>
<sequence>MSISRRGFLKIAGVSAIAGLGGTAVFSYLGKNSPDAIQTSPNTDALTGKRWAMIIDMNKFKLKENIKKVIDACHRAHNVPNFGNPKDEIKWIWIDTFEHSFPEHKHKYMSEEMMHKPFLLL</sequence>
<feature type="transmembrane region" description="Helical" evidence="1">
    <location>
        <begin position="7"/>
        <end position="29"/>
    </location>
</feature>
<dbReference type="InterPro" id="IPR006311">
    <property type="entry name" value="TAT_signal"/>
</dbReference>
<dbReference type="InterPro" id="IPR019546">
    <property type="entry name" value="TAT_signal_bac_arc"/>
</dbReference>
<reference evidence="2 3" key="1">
    <citation type="journal article" date="2020" name="Front. Microbiol.">
        <title>Single-cell genomics of novel Actinobacteria with the Wood-Ljungdahl pathway discovered in a serpentinizing system.</title>
        <authorList>
            <person name="Merino N."/>
            <person name="Kawai M."/>
            <person name="Boyd E.S."/>
            <person name="Colman D.R."/>
            <person name="McGlynn S.E."/>
            <person name="Nealson K.H."/>
            <person name="Kurokawa K."/>
            <person name="Hongoh Y."/>
        </authorList>
    </citation>
    <scope>NUCLEOTIDE SEQUENCE [LARGE SCALE GENOMIC DNA]</scope>
    <source>
        <strain evidence="2 3">S03</strain>
    </source>
</reference>
<evidence type="ECO:0000313" key="3">
    <source>
        <dbReference type="Proteomes" id="UP000574717"/>
    </source>
</evidence>
<organism evidence="2 3">
    <name type="scientific">Candidatus Hakubella thermalkaliphila</name>
    <dbReference type="NCBI Taxonomy" id="2754717"/>
    <lineage>
        <taxon>Bacteria</taxon>
        <taxon>Bacillati</taxon>
        <taxon>Actinomycetota</taxon>
        <taxon>Actinomycetota incertae sedis</taxon>
        <taxon>Candidatus Hakubellales</taxon>
        <taxon>Candidatus Hakubellaceae</taxon>
        <taxon>Candidatus Hakubella</taxon>
    </lineage>
</organism>
<keyword evidence="1" id="KW-1133">Transmembrane helix</keyword>
<protein>
    <submittedName>
        <fullName evidence="2">Prokaryotic molybdopterin-containing oxidoreductase family, iron-sulfur binding subunit</fullName>
    </submittedName>
</protein>
<dbReference type="EMBL" id="BLRU01000662">
    <property type="protein sequence ID" value="GFP20751.1"/>
    <property type="molecule type" value="Genomic_DNA"/>
</dbReference>
<comment type="caution">
    <text evidence="2">The sequence shown here is derived from an EMBL/GenBank/DDBJ whole genome shotgun (WGS) entry which is preliminary data.</text>
</comment>
<dbReference type="NCBIfam" id="TIGR01409">
    <property type="entry name" value="TAT_signal_seq"/>
    <property type="match status" value="1"/>
</dbReference>